<reference evidence="2" key="1">
    <citation type="submission" date="2018-01" db="EMBL/GenBank/DDBJ databases">
        <title>An insight into the sialome of Amazonian anophelines.</title>
        <authorList>
            <person name="Ribeiro J.M."/>
            <person name="Scarpassa V."/>
            <person name="Calvo E."/>
        </authorList>
    </citation>
    <scope>NUCLEOTIDE SEQUENCE</scope>
    <source>
        <tissue evidence="2">Salivary glands</tissue>
    </source>
</reference>
<proteinExistence type="predicted"/>
<evidence type="ECO:0000256" key="1">
    <source>
        <dbReference type="SAM" id="SignalP"/>
    </source>
</evidence>
<feature type="signal peptide" evidence="1">
    <location>
        <begin position="1"/>
        <end position="30"/>
    </location>
</feature>
<organism evidence="2">
    <name type="scientific">Anopheles marajoara</name>
    <dbReference type="NCBI Taxonomy" id="58244"/>
    <lineage>
        <taxon>Eukaryota</taxon>
        <taxon>Metazoa</taxon>
        <taxon>Ecdysozoa</taxon>
        <taxon>Arthropoda</taxon>
        <taxon>Hexapoda</taxon>
        <taxon>Insecta</taxon>
        <taxon>Pterygota</taxon>
        <taxon>Neoptera</taxon>
        <taxon>Endopterygota</taxon>
        <taxon>Diptera</taxon>
        <taxon>Nematocera</taxon>
        <taxon>Culicoidea</taxon>
        <taxon>Culicidae</taxon>
        <taxon>Anophelinae</taxon>
        <taxon>Anopheles</taxon>
    </lineage>
</organism>
<evidence type="ECO:0000313" key="2">
    <source>
        <dbReference type="EMBL" id="MBW60893.1"/>
    </source>
</evidence>
<sequence length="146" mass="16647">MHTLRNKTYLSWPRGRQLPLLLLLLLNSEASSNRKGKVRYRWCAAHVCIFFPATPPKFLLDVSRHNSGHWVEGWEAGLVLCVMIISRQHGRQGSGLSSAREGVETGLILCGKISNCSKEIARGERERERGYRNWSRSVLYCVVYFG</sequence>
<dbReference type="AlphaFoldDB" id="A0A2M4C6F5"/>
<feature type="chain" id="PRO_5014669578" evidence="1">
    <location>
        <begin position="31"/>
        <end position="146"/>
    </location>
</feature>
<name>A0A2M4C6F5_9DIPT</name>
<protein>
    <submittedName>
        <fullName evidence="2">Putative secreted protein</fullName>
    </submittedName>
</protein>
<keyword evidence="1" id="KW-0732">Signal</keyword>
<dbReference type="EMBL" id="GGFJ01011752">
    <property type="protein sequence ID" value="MBW60893.1"/>
    <property type="molecule type" value="Transcribed_RNA"/>
</dbReference>
<accession>A0A2M4C6F5</accession>